<dbReference type="Proteomes" id="UP001176059">
    <property type="component" value="Unassembled WGS sequence"/>
</dbReference>
<accession>A0AA38JDA9</accession>
<comment type="caution">
    <text evidence="1">The sequence shown here is derived from an EMBL/GenBank/DDBJ whole genome shotgun (WGS) entry which is preliminary data.</text>
</comment>
<evidence type="ECO:0000313" key="2">
    <source>
        <dbReference type="Proteomes" id="UP001176059"/>
    </source>
</evidence>
<sequence>MLIRCSTSIRFHSGRGRYLVSWALLESVTASGTGAMESNKYTQLSTPTLVNLRPSRTAESPLQQSWRSTEYDSSSSAHRFCDHCRATKFRSHHVQRRLSE</sequence>
<evidence type="ECO:0000313" key="1">
    <source>
        <dbReference type="EMBL" id="KAJ3733149.1"/>
    </source>
</evidence>
<reference evidence="1" key="1">
    <citation type="submission" date="2022-08" db="EMBL/GenBank/DDBJ databases">
        <authorList>
            <consortium name="DOE Joint Genome Institute"/>
            <person name="Min B."/>
            <person name="Sierra-Patev S."/>
            <person name="Naranjo-Ortiz M."/>
            <person name="Looney B."/>
            <person name="Konkel Z."/>
            <person name="Slot J.C."/>
            <person name="Sakamoto Y."/>
            <person name="Steenwyk J.L."/>
            <person name="Rokas A."/>
            <person name="Carro J."/>
            <person name="Camarero S."/>
            <person name="Ferreira P."/>
            <person name="Molpeceres G."/>
            <person name="Ruiz-duenas F.J."/>
            <person name="Serrano A."/>
            <person name="Henrissat B."/>
            <person name="Drula E."/>
            <person name="Hughes K.W."/>
            <person name="Mata J.L."/>
            <person name="Ishikawa N.K."/>
            <person name="Vargas-Isla R."/>
            <person name="Ushijima S."/>
            <person name="Smith C.A."/>
            <person name="Ahrendt S."/>
            <person name="Andreopoulos W."/>
            <person name="He G."/>
            <person name="LaButti K."/>
            <person name="Lipzen A."/>
            <person name="Ng V."/>
            <person name="Riley R."/>
            <person name="Sandor L."/>
            <person name="Barry K."/>
            <person name="Martinez A.T."/>
            <person name="Xiao Y."/>
            <person name="Gibbons J.G."/>
            <person name="Terashima K."/>
            <person name="Hibbett D.S."/>
            <person name="Grigoriev I.V."/>
        </authorList>
    </citation>
    <scope>NUCLEOTIDE SEQUENCE</scope>
    <source>
        <strain evidence="1">ET3784</strain>
    </source>
</reference>
<name>A0AA38JDA9_9AGAR</name>
<keyword evidence="2" id="KW-1185">Reference proteome</keyword>
<reference evidence="1" key="2">
    <citation type="journal article" date="2023" name="Proc. Natl. Acad. Sci. U.S.A.">
        <title>A global phylogenomic analysis of the shiitake genus Lentinula.</title>
        <authorList>
            <person name="Sierra-Patev S."/>
            <person name="Min B."/>
            <person name="Naranjo-Ortiz M."/>
            <person name="Looney B."/>
            <person name="Konkel Z."/>
            <person name="Slot J.C."/>
            <person name="Sakamoto Y."/>
            <person name="Steenwyk J.L."/>
            <person name="Rokas A."/>
            <person name="Carro J."/>
            <person name="Camarero S."/>
            <person name="Ferreira P."/>
            <person name="Molpeceres G."/>
            <person name="Ruiz-Duenas F.J."/>
            <person name="Serrano A."/>
            <person name="Henrissat B."/>
            <person name="Drula E."/>
            <person name="Hughes K.W."/>
            <person name="Mata J.L."/>
            <person name="Ishikawa N.K."/>
            <person name="Vargas-Isla R."/>
            <person name="Ushijima S."/>
            <person name="Smith C.A."/>
            <person name="Donoghue J."/>
            <person name="Ahrendt S."/>
            <person name="Andreopoulos W."/>
            <person name="He G."/>
            <person name="LaButti K."/>
            <person name="Lipzen A."/>
            <person name="Ng V."/>
            <person name="Riley R."/>
            <person name="Sandor L."/>
            <person name="Barry K."/>
            <person name="Martinez A.T."/>
            <person name="Xiao Y."/>
            <person name="Gibbons J.G."/>
            <person name="Terashima K."/>
            <person name="Grigoriev I.V."/>
            <person name="Hibbett D."/>
        </authorList>
    </citation>
    <scope>NUCLEOTIDE SEQUENCE</scope>
    <source>
        <strain evidence="1">ET3784</strain>
    </source>
</reference>
<protein>
    <submittedName>
        <fullName evidence="1">Uncharacterized protein</fullName>
    </submittedName>
</protein>
<dbReference type="AlphaFoldDB" id="A0AA38JDA9"/>
<proteinExistence type="predicted"/>
<organism evidence="1 2">
    <name type="scientific">Lentinula guzmanii</name>
    <dbReference type="NCBI Taxonomy" id="2804957"/>
    <lineage>
        <taxon>Eukaryota</taxon>
        <taxon>Fungi</taxon>
        <taxon>Dikarya</taxon>
        <taxon>Basidiomycota</taxon>
        <taxon>Agaricomycotina</taxon>
        <taxon>Agaricomycetes</taxon>
        <taxon>Agaricomycetidae</taxon>
        <taxon>Agaricales</taxon>
        <taxon>Marasmiineae</taxon>
        <taxon>Omphalotaceae</taxon>
        <taxon>Lentinula</taxon>
    </lineage>
</organism>
<dbReference type="EMBL" id="JANVFO010000019">
    <property type="protein sequence ID" value="KAJ3733149.1"/>
    <property type="molecule type" value="Genomic_DNA"/>
</dbReference>
<gene>
    <name evidence="1" type="ORF">DFJ43DRAFT_238673</name>
</gene>